<organism evidence="1 2">
    <name type="scientific">Arthrobacter zhaoxinii</name>
    <dbReference type="NCBI Taxonomy" id="2964616"/>
    <lineage>
        <taxon>Bacteria</taxon>
        <taxon>Bacillati</taxon>
        <taxon>Actinomycetota</taxon>
        <taxon>Actinomycetes</taxon>
        <taxon>Micrococcales</taxon>
        <taxon>Micrococcaceae</taxon>
        <taxon>Arthrobacter</taxon>
    </lineage>
</organism>
<evidence type="ECO:0000313" key="2">
    <source>
        <dbReference type="Proteomes" id="UP001059859"/>
    </source>
</evidence>
<dbReference type="EMBL" id="CP104275">
    <property type="protein sequence ID" value="UWX96961.1"/>
    <property type="molecule type" value="Genomic_DNA"/>
</dbReference>
<keyword evidence="2" id="KW-1185">Reference proteome</keyword>
<proteinExistence type="predicted"/>
<evidence type="ECO:0000313" key="1">
    <source>
        <dbReference type="EMBL" id="UWX96961.1"/>
    </source>
</evidence>
<name>A0ABY5YRU9_9MICC</name>
<protein>
    <submittedName>
        <fullName evidence="1">Uncharacterized protein</fullName>
    </submittedName>
</protein>
<dbReference type="RefSeq" id="WP_260652231.1">
    <property type="nucleotide sequence ID" value="NZ_CP104275.1"/>
</dbReference>
<reference evidence="1" key="1">
    <citation type="submission" date="2022-09" db="EMBL/GenBank/DDBJ databases">
        <title>Novel species in genus Arthrobacter.</title>
        <authorList>
            <person name="Liu Y."/>
        </authorList>
    </citation>
    <scope>NUCLEOTIDE SEQUENCE</scope>
    <source>
        <strain evidence="1">Zg-Y815</strain>
    </source>
</reference>
<dbReference type="Proteomes" id="UP001059859">
    <property type="component" value="Chromosome"/>
</dbReference>
<sequence>MKTYTTADGVLEFEHPADWTVVDVPPPAVGAGQAVSVLDGAGRTMATLSTGYPGVHDAAMMSPSQPTELDYQEMPADQLPLVFADSVNAFNFQVVYNPNTDVTGAVMSINNLAAGSDHGWLRGFDLDAATGASFSRWIDGSETLIGLDPELSAVGGAAAYEAYIATPEYQAVKTMLLSLRQTAG</sequence>
<accession>A0ABY5YRU9</accession>
<gene>
    <name evidence="1" type="ORF">N2K95_15205</name>
</gene>